<dbReference type="AlphaFoldDB" id="A0A177YFP0"/>
<dbReference type="InterPro" id="IPR010982">
    <property type="entry name" value="Lambda_DNA-bd_dom_sf"/>
</dbReference>
<reference evidence="2 3" key="1">
    <citation type="submission" date="2016-03" db="EMBL/GenBank/DDBJ databases">
        <title>Genome sequence of Rhodococcus kyotonensis KB10.</title>
        <authorList>
            <person name="Jeong H."/>
            <person name="Hong C.E."/>
            <person name="Jo S.H."/>
            <person name="Park J.M."/>
        </authorList>
    </citation>
    <scope>NUCLEOTIDE SEQUENCE [LARGE SCALE GENOMIC DNA]</scope>
    <source>
        <strain evidence="2 3">KB10</strain>
    </source>
</reference>
<dbReference type="EMBL" id="LVHI01000013">
    <property type="protein sequence ID" value="OAK54039.1"/>
    <property type="molecule type" value="Genomic_DNA"/>
</dbReference>
<dbReference type="Proteomes" id="UP000077519">
    <property type="component" value="Unassembled WGS sequence"/>
</dbReference>
<comment type="caution">
    <text evidence="2">The sequence shown here is derived from an EMBL/GenBank/DDBJ whole genome shotgun (WGS) entry which is preliminary data.</text>
</comment>
<gene>
    <name evidence="2" type="ORF">A3K89_21285</name>
</gene>
<organism evidence="2 3">
    <name type="scientific">Rhodococcoides kyotonense</name>
    <dbReference type="NCBI Taxonomy" id="398843"/>
    <lineage>
        <taxon>Bacteria</taxon>
        <taxon>Bacillati</taxon>
        <taxon>Actinomycetota</taxon>
        <taxon>Actinomycetes</taxon>
        <taxon>Mycobacteriales</taxon>
        <taxon>Nocardiaceae</taxon>
        <taxon>Rhodococcoides</taxon>
    </lineage>
</organism>
<sequence>MRINKLFETNRTADTPELSNAVVAGAVSGLLGRPVLETDIAELRAEAGLRFVDGDLVHALAEYFEAPASFLANKWDNTAESYDRELSVLTQLRDSGVQLLAMRDGGAMSADDLMNILEQLPEQPKGKESDASGTRSNV</sequence>
<accession>A0A177YFP0</accession>
<dbReference type="GO" id="GO:0003677">
    <property type="term" value="F:DNA binding"/>
    <property type="evidence" value="ECO:0007669"/>
    <property type="project" value="InterPro"/>
</dbReference>
<evidence type="ECO:0000313" key="2">
    <source>
        <dbReference type="EMBL" id="OAK54039.1"/>
    </source>
</evidence>
<name>A0A177YFP0_9NOCA</name>
<proteinExistence type="predicted"/>
<protein>
    <submittedName>
        <fullName evidence="2">Uncharacterized protein</fullName>
    </submittedName>
</protein>
<evidence type="ECO:0000313" key="3">
    <source>
        <dbReference type="Proteomes" id="UP000077519"/>
    </source>
</evidence>
<feature type="region of interest" description="Disordered" evidence="1">
    <location>
        <begin position="119"/>
        <end position="138"/>
    </location>
</feature>
<keyword evidence="3" id="KW-1185">Reference proteome</keyword>
<evidence type="ECO:0000256" key="1">
    <source>
        <dbReference type="SAM" id="MobiDB-lite"/>
    </source>
</evidence>
<dbReference type="Gene3D" id="1.10.260.40">
    <property type="entry name" value="lambda repressor-like DNA-binding domains"/>
    <property type="match status" value="1"/>
</dbReference>